<evidence type="ECO:0000313" key="2">
    <source>
        <dbReference type="Proteomes" id="UP000464178"/>
    </source>
</evidence>
<proteinExistence type="predicted"/>
<reference evidence="1 2" key="1">
    <citation type="submission" date="2019-05" db="EMBL/GenBank/DDBJ databases">
        <authorList>
            <consortium name="Science for Life Laboratories"/>
        </authorList>
    </citation>
    <scope>NUCLEOTIDE SEQUENCE [LARGE SCALE GENOMIC DNA]</scope>
    <source>
        <strain evidence="1">Soil9</strain>
    </source>
</reference>
<keyword evidence="2" id="KW-1185">Reference proteome</keyword>
<sequence>MAINFTVDGPARLVRATVSGPTNATLGEFESFLDALVAHPDFRRGFAVLYDRRAVAAPPDDTFIRAATEAIERRAARLSGCRWAVVIGDQPALSVVHMTALLGERAGVEARPFFAPEDARAWLG</sequence>
<dbReference type="EMBL" id="LR593886">
    <property type="protein sequence ID" value="VTR91639.1"/>
    <property type="molecule type" value="Genomic_DNA"/>
</dbReference>
<gene>
    <name evidence="1" type="ORF">SOIL9_60750</name>
</gene>
<dbReference type="RefSeq" id="WP_162666606.1">
    <property type="nucleotide sequence ID" value="NZ_LR593886.1"/>
</dbReference>
<dbReference type="Proteomes" id="UP000464178">
    <property type="component" value="Chromosome"/>
</dbReference>
<organism evidence="1 2">
    <name type="scientific">Gemmata massiliana</name>
    <dbReference type="NCBI Taxonomy" id="1210884"/>
    <lineage>
        <taxon>Bacteria</taxon>
        <taxon>Pseudomonadati</taxon>
        <taxon>Planctomycetota</taxon>
        <taxon>Planctomycetia</taxon>
        <taxon>Gemmatales</taxon>
        <taxon>Gemmataceae</taxon>
        <taxon>Gemmata</taxon>
    </lineage>
</organism>
<dbReference type="KEGG" id="gms:SOIL9_60750"/>
<name>A0A6P2CRT9_9BACT</name>
<dbReference type="AlphaFoldDB" id="A0A6P2CRT9"/>
<evidence type="ECO:0000313" key="1">
    <source>
        <dbReference type="EMBL" id="VTR91639.1"/>
    </source>
</evidence>
<evidence type="ECO:0008006" key="3">
    <source>
        <dbReference type="Google" id="ProtNLM"/>
    </source>
</evidence>
<accession>A0A6P2CRT9</accession>
<protein>
    <recommendedName>
        <fullName evidence="3">STAS/SEC14 domain-containing protein</fullName>
    </recommendedName>
</protein>